<reference evidence="1" key="2">
    <citation type="journal article" date="2020" name="Nat. Commun.">
        <title>Large-scale genome sequencing of mycorrhizal fungi provides insights into the early evolution of symbiotic traits.</title>
        <authorList>
            <person name="Miyauchi S."/>
            <person name="Kiss E."/>
            <person name="Kuo A."/>
            <person name="Drula E."/>
            <person name="Kohler A."/>
            <person name="Sanchez-Garcia M."/>
            <person name="Morin E."/>
            <person name="Andreopoulos B."/>
            <person name="Barry K.W."/>
            <person name="Bonito G."/>
            <person name="Buee M."/>
            <person name="Carver A."/>
            <person name="Chen C."/>
            <person name="Cichocki N."/>
            <person name="Clum A."/>
            <person name="Culley D."/>
            <person name="Crous P.W."/>
            <person name="Fauchery L."/>
            <person name="Girlanda M."/>
            <person name="Hayes R.D."/>
            <person name="Keri Z."/>
            <person name="LaButti K."/>
            <person name="Lipzen A."/>
            <person name="Lombard V."/>
            <person name="Magnuson J."/>
            <person name="Maillard F."/>
            <person name="Murat C."/>
            <person name="Nolan M."/>
            <person name="Ohm R.A."/>
            <person name="Pangilinan J."/>
            <person name="Pereira M.F."/>
            <person name="Perotto S."/>
            <person name="Peter M."/>
            <person name="Pfister S."/>
            <person name="Riley R."/>
            <person name="Sitrit Y."/>
            <person name="Stielow J.B."/>
            <person name="Szollosi G."/>
            <person name="Zifcakova L."/>
            <person name="Stursova M."/>
            <person name="Spatafora J.W."/>
            <person name="Tedersoo L."/>
            <person name="Vaario L.M."/>
            <person name="Yamada A."/>
            <person name="Yan M."/>
            <person name="Wang P."/>
            <person name="Xu J."/>
            <person name="Bruns T."/>
            <person name="Baldrian P."/>
            <person name="Vilgalys R."/>
            <person name="Dunand C."/>
            <person name="Henrissat B."/>
            <person name="Grigoriev I.V."/>
            <person name="Hibbett D."/>
            <person name="Nagy L.G."/>
            <person name="Martin F.M."/>
        </authorList>
    </citation>
    <scope>NUCLEOTIDE SEQUENCE</scope>
    <source>
        <strain evidence="1">P2</strain>
    </source>
</reference>
<dbReference type="EMBL" id="MU117974">
    <property type="protein sequence ID" value="KAF9651616.1"/>
    <property type="molecule type" value="Genomic_DNA"/>
</dbReference>
<organism evidence="1 2">
    <name type="scientific">Thelephora ganbajun</name>
    <name type="common">Ganba fungus</name>
    <dbReference type="NCBI Taxonomy" id="370292"/>
    <lineage>
        <taxon>Eukaryota</taxon>
        <taxon>Fungi</taxon>
        <taxon>Dikarya</taxon>
        <taxon>Basidiomycota</taxon>
        <taxon>Agaricomycotina</taxon>
        <taxon>Agaricomycetes</taxon>
        <taxon>Thelephorales</taxon>
        <taxon>Thelephoraceae</taxon>
        <taxon>Thelephora</taxon>
    </lineage>
</organism>
<protein>
    <submittedName>
        <fullName evidence="1">Glutathione S-transferase C-terminal-like protein</fullName>
    </submittedName>
</protein>
<reference evidence="1" key="1">
    <citation type="submission" date="2019-10" db="EMBL/GenBank/DDBJ databases">
        <authorList>
            <consortium name="DOE Joint Genome Institute"/>
            <person name="Kuo A."/>
            <person name="Miyauchi S."/>
            <person name="Kiss E."/>
            <person name="Drula E."/>
            <person name="Kohler A."/>
            <person name="Sanchez-Garcia M."/>
            <person name="Andreopoulos B."/>
            <person name="Barry K.W."/>
            <person name="Bonito G."/>
            <person name="Buee M."/>
            <person name="Carver A."/>
            <person name="Chen C."/>
            <person name="Cichocki N."/>
            <person name="Clum A."/>
            <person name="Culley D."/>
            <person name="Crous P.W."/>
            <person name="Fauchery L."/>
            <person name="Girlanda M."/>
            <person name="Hayes R."/>
            <person name="Keri Z."/>
            <person name="Labutti K."/>
            <person name="Lipzen A."/>
            <person name="Lombard V."/>
            <person name="Magnuson J."/>
            <person name="Maillard F."/>
            <person name="Morin E."/>
            <person name="Murat C."/>
            <person name="Nolan M."/>
            <person name="Ohm R."/>
            <person name="Pangilinan J."/>
            <person name="Pereira M."/>
            <person name="Perotto S."/>
            <person name="Peter M."/>
            <person name="Riley R."/>
            <person name="Sitrit Y."/>
            <person name="Stielow B."/>
            <person name="Szollosi G."/>
            <person name="Zifcakova L."/>
            <person name="Stursova M."/>
            <person name="Spatafora J.W."/>
            <person name="Tedersoo L."/>
            <person name="Vaario L.-M."/>
            <person name="Yamada A."/>
            <person name="Yan M."/>
            <person name="Wang P."/>
            <person name="Xu J."/>
            <person name="Bruns T."/>
            <person name="Baldrian P."/>
            <person name="Vilgalys R."/>
            <person name="Henrissat B."/>
            <person name="Grigoriev I.V."/>
            <person name="Hibbett D."/>
            <person name="Nagy L.G."/>
            <person name="Martin F.M."/>
        </authorList>
    </citation>
    <scope>NUCLEOTIDE SEQUENCE</scope>
    <source>
        <strain evidence="1">P2</strain>
    </source>
</reference>
<comment type="caution">
    <text evidence="1">The sequence shown here is derived from an EMBL/GenBank/DDBJ whole genome shotgun (WGS) entry which is preliminary data.</text>
</comment>
<gene>
    <name evidence="1" type="ORF">BDM02DRAFT_3138786</name>
</gene>
<sequence length="274" mass="31449">MSTREVENTEERLGKRQKTGSYVIHYWDGVPGRAEYIRLIFEYTGTPYDEVKDNATLMTRVCDPGTVGIPPNLWPPALELPNGKWLGQTGVLVNYLSPKLGLAGYAKDDTDLDEDEKAYLSAKNAQLFFTVLDLFDEVHKVHHVVSSELYYEDQKAEALRAAEPFRAFRLPKYLQHFQSVLETNPANKDGKGPFLLSNLTTAADLALFHNLTGLEFSYPKRLKNLQESGKYELVFKLQERVQNEPKIAEYMKSNRRQQFSFGIFRNFPELDNEE</sequence>
<keyword evidence="2" id="KW-1185">Reference proteome</keyword>
<name>A0ACB6ZRA6_THEGA</name>
<evidence type="ECO:0000313" key="2">
    <source>
        <dbReference type="Proteomes" id="UP000886501"/>
    </source>
</evidence>
<dbReference type="Proteomes" id="UP000886501">
    <property type="component" value="Unassembled WGS sequence"/>
</dbReference>
<accession>A0ACB6ZRA6</accession>
<proteinExistence type="predicted"/>
<evidence type="ECO:0000313" key="1">
    <source>
        <dbReference type="EMBL" id="KAF9651616.1"/>
    </source>
</evidence>